<protein>
    <submittedName>
        <fullName evidence="2">Uncharacterized protein</fullName>
    </submittedName>
</protein>
<dbReference type="Gene3D" id="2.40.128.20">
    <property type="match status" value="1"/>
</dbReference>
<sequence>MPSSSHPPPSGPEDFTGYWRLVKTENFNNFLKDLGLPWTVRKAALRFGSASVDLISHTGTTVKVTSLCAKGSWTREYDTAAAIKQRNAQGEMCATNARWEGSVLVSTMEGSPLGVATSARFMAGPTMVVKTAVRLASGRDAIMFWIFDRMQAVEERVSGPGGRPLLLRQLAADHAHVARATRRDNAYLQDVLLDWARWRSPADDFIQVPAPAYTAARPGGSARTRRGREGGATSPPPRSPRSLGKSPSDASLTALGAAQDAALRAVGAPPNAGAAAAAAARLRPGSRSGSGLALSEAAGAERGGAGAPAAPEPSVSGSLGAAAHPGSETLSAASQTAGGGAAPAAPAAGLPPLAGGEPLPALRTAAHHAKSLSSDSRLGGALSEGGHSTPVRGPSPRPSAAHERAARAGPAIQQQLAHKLVEFCEGRGISSVVPLASPGTAAEPQLLGMSPEQAEETAAKMSELEADMLLARQGAPRGWACCGLIITRRSTQIPDHLRVWEMNLAA</sequence>
<dbReference type="SUPFAM" id="SSF50814">
    <property type="entry name" value="Lipocalins"/>
    <property type="match status" value="1"/>
</dbReference>
<feature type="compositionally biased region" description="Low complexity" evidence="1">
    <location>
        <begin position="342"/>
        <end position="362"/>
    </location>
</feature>
<accession>A0A1D1ZYL3</accession>
<name>A0A1D1ZYL3_AUXPR</name>
<dbReference type="EMBL" id="GDKF01006598">
    <property type="protein sequence ID" value="JAT72024.1"/>
    <property type="molecule type" value="Transcribed_RNA"/>
</dbReference>
<feature type="region of interest" description="Disordered" evidence="1">
    <location>
        <begin position="284"/>
        <end position="411"/>
    </location>
</feature>
<evidence type="ECO:0000313" key="2">
    <source>
        <dbReference type="EMBL" id="JAT72024.1"/>
    </source>
</evidence>
<feature type="compositionally biased region" description="Low complexity" evidence="1">
    <location>
        <begin position="307"/>
        <end position="318"/>
    </location>
</feature>
<gene>
    <name evidence="2" type="ORF">g.6319</name>
</gene>
<reference evidence="2" key="1">
    <citation type="submission" date="2015-08" db="EMBL/GenBank/DDBJ databases">
        <authorList>
            <person name="Babu N.S."/>
            <person name="Beckwith C.J."/>
            <person name="Beseler K.G."/>
            <person name="Brison A."/>
            <person name="Carone J.V."/>
            <person name="Caskin T.P."/>
            <person name="Diamond M."/>
            <person name="Durham M.E."/>
            <person name="Foxe J.M."/>
            <person name="Go M."/>
            <person name="Henderson B.A."/>
            <person name="Jones I.B."/>
            <person name="McGettigan J.A."/>
            <person name="Micheletti S.J."/>
            <person name="Nasrallah M.E."/>
            <person name="Ortiz D."/>
            <person name="Piller C.R."/>
            <person name="Privatt S.R."/>
            <person name="Schneider S.L."/>
            <person name="Sharp S."/>
            <person name="Smith T.C."/>
            <person name="Stanton J.D."/>
            <person name="Ullery H.E."/>
            <person name="Wilson R.J."/>
            <person name="Serrano M.G."/>
            <person name="Buck G."/>
            <person name="Lee V."/>
            <person name="Wang Y."/>
            <person name="Carvalho R."/>
            <person name="Voegtly L."/>
            <person name="Shi R."/>
            <person name="Duckworth R."/>
            <person name="Johnson A."/>
            <person name="Loviza R."/>
            <person name="Walstead R."/>
            <person name="Shah Z."/>
            <person name="Kiflezghi M."/>
            <person name="Wade K."/>
            <person name="Ball S.L."/>
            <person name="Bradley K.W."/>
            <person name="Asai D.J."/>
            <person name="Bowman C.A."/>
            <person name="Russell D.A."/>
            <person name="Pope W.H."/>
            <person name="Jacobs-Sera D."/>
            <person name="Hendrix R.W."/>
            <person name="Hatfull G.F."/>
        </authorList>
    </citation>
    <scope>NUCLEOTIDE SEQUENCE</scope>
</reference>
<dbReference type="AlphaFoldDB" id="A0A1D1ZYL3"/>
<feature type="region of interest" description="Disordered" evidence="1">
    <location>
        <begin position="210"/>
        <end position="250"/>
    </location>
</feature>
<evidence type="ECO:0000256" key="1">
    <source>
        <dbReference type="SAM" id="MobiDB-lite"/>
    </source>
</evidence>
<organism evidence="2">
    <name type="scientific">Auxenochlorella protothecoides</name>
    <name type="common">Green microalga</name>
    <name type="synonym">Chlorella protothecoides</name>
    <dbReference type="NCBI Taxonomy" id="3075"/>
    <lineage>
        <taxon>Eukaryota</taxon>
        <taxon>Viridiplantae</taxon>
        <taxon>Chlorophyta</taxon>
        <taxon>core chlorophytes</taxon>
        <taxon>Trebouxiophyceae</taxon>
        <taxon>Chlorellales</taxon>
        <taxon>Chlorellaceae</taxon>
        <taxon>Auxenochlorella</taxon>
    </lineage>
</organism>
<feature type="compositionally biased region" description="Low complexity" evidence="1">
    <location>
        <begin position="284"/>
        <end position="300"/>
    </location>
</feature>
<dbReference type="InterPro" id="IPR012674">
    <property type="entry name" value="Calycin"/>
</dbReference>
<proteinExistence type="predicted"/>